<dbReference type="Proteomes" id="UP001152607">
    <property type="component" value="Unassembled WGS sequence"/>
</dbReference>
<dbReference type="EMBL" id="CAOQHR010000011">
    <property type="protein sequence ID" value="CAI6341348.1"/>
    <property type="molecule type" value="Genomic_DNA"/>
</dbReference>
<gene>
    <name evidence="10" type="ORF">PDIGIT_LOCUS14544</name>
</gene>
<sequence>MSTTVIGGAPPKPRPPPTPISHLPTDSARLYTHIHPLLLLSLYTYQFPSIVADPVAGLAATLVPLAALQIAYVAVCLPPTGNGTGSGAGNGPASGGAGGEKRKIGEKKKANGSAGKSDGIGGRIIPAVLSVLLSLLVAAPLLTAALVLFGAPITTHHAHTLLCGAHIAFLAAIPLVYVHGVDGAAWRDAVALLLPVDEVYGGLLGAVCGAWLGAVPIPLDWDREWQKWPVTIVTGAYIGYVFGRLLGGTMLKGKKVMF</sequence>
<feature type="region of interest" description="Disordered" evidence="8">
    <location>
        <begin position="1"/>
        <end position="24"/>
    </location>
</feature>
<comment type="subcellular location">
    <subcellularLocation>
        <location evidence="1">Endoplasmic reticulum membrane</location>
        <topology evidence="1">Multi-pass membrane protein</topology>
    </subcellularLocation>
</comment>
<keyword evidence="6 9" id="KW-1133">Transmembrane helix</keyword>
<keyword evidence="11" id="KW-1185">Reference proteome</keyword>
<dbReference type="OrthoDB" id="17366at2759"/>
<feature type="compositionally biased region" description="Gly residues" evidence="8">
    <location>
        <begin position="84"/>
        <end position="98"/>
    </location>
</feature>
<feature type="transmembrane region" description="Helical" evidence="9">
    <location>
        <begin position="124"/>
        <end position="151"/>
    </location>
</feature>
<evidence type="ECO:0000256" key="3">
    <source>
        <dbReference type="ARBA" id="ARBA00022502"/>
    </source>
</evidence>
<dbReference type="GO" id="GO:0005789">
    <property type="term" value="C:endoplasmic reticulum membrane"/>
    <property type="evidence" value="ECO:0007669"/>
    <property type="project" value="UniProtKB-SubCell"/>
</dbReference>
<feature type="compositionally biased region" description="Pro residues" evidence="8">
    <location>
        <begin position="10"/>
        <end position="19"/>
    </location>
</feature>
<feature type="compositionally biased region" description="Basic and acidic residues" evidence="8">
    <location>
        <begin position="99"/>
        <end position="109"/>
    </location>
</feature>
<proteinExistence type="predicted"/>
<dbReference type="AlphaFoldDB" id="A0A9W4UQW8"/>
<feature type="transmembrane region" description="Helical" evidence="9">
    <location>
        <begin position="225"/>
        <end position="247"/>
    </location>
</feature>
<evidence type="ECO:0000256" key="2">
    <source>
        <dbReference type="ARBA" id="ARBA00004687"/>
    </source>
</evidence>
<reference evidence="10" key="1">
    <citation type="submission" date="2023-01" db="EMBL/GenBank/DDBJ databases">
        <authorList>
            <person name="Van Ghelder C."/>
            <person name="Rancurel C."/>
        </authorList>
    </citation>
    <scope>NUCLEOTIDE SEQUENCE</scope>
    <source>
        <strain evidence="10">CNCM I-4278</strain>
    </source>
</reference>
<evidence type="ECO:0000256" key="7">
    <source>
        <dbReference type="ARBA" id="ARBA00023136"/>
    </source>
</evidence>
<evidence type="ECO:0000313" key="11">
    <source>
        <dbReference type="Proteomes" id="UP001152607"/>
    </source>
</evidence>
<protein>
    <recommendedName>
        <fullName evidence="12">Glycosylphosphatidylinositol anchor biosynthesis protein 11</fullName>
    </recommendedName>
</protein>
<evidence type="ECO:0000256" key="6">
    <source>
        <dbReference type="ARBA" id="ARBA00022989"/>
    </source>
</evidence>
<dbReference type="Pfam" id="PF06699">
    <property type="entry name" value="PIG-F"/>
    <property type="match status" value="1"/>
</dbReference>
<evidence type="ECO:0000256" key="4">
    <source>
        <dbReference type="ARBA" id="ARBA00022692"/>
    </source>
</evidence>
<evidence type="ECO:0000256" key="9">
    <source>
        <dbReference type="SAM" id="Phobius"/>
    </source>
</evidence>
<evidence type="ECO:0000256" key="8">
    <source>
        <dbReference type="SAM" id="MobiDB-lite"/>
    </source>
</evidence>
<evidence type="ECO:0000256" key="5">
    <source>
        <dbReference type="ARBA" id="ARBA00022824"/>
    </source>
</evidence>
<dbReference type="InterPro" id="IPR009580">
    <property type="entry name" value="GPI_biosynthesis_protein_Pig-F"/>
</dbReference>
<keyword evidence="4 9" id="KW-0812">Transmembrane</keyword>
<name>A0A9W4UQW8_9PLEO</name>
<evidence type="ECO:0008006" key="12">
    <source>
        <dbReference type="Google" id="ProtNLM"/>
    </source>
</evidence>
<comment type="caution">
    <text evidence="10">The sequence shown here is derived from an EMBL/GenBank/DDBJ whole genome shotgun (WGS) entry which is preliminary data.</text>
</comment>
<keyword evidence="5" id="KW-0256">Endoplasmic reticulum</keyword>
<keyword evidence="3" id="KW-0337">GPI-anchor biosynthesis</keyword>
<accession>A0A9W4UQW8</accession>
<feature type="transmembrane region" description="Helical" evidence="9">
    <location>
        <begin position="199"/>
        <end position="219"/>
    </location>
</feature>
<comment type="pathway">
    <text evidence="2">Glycolipid biosynthesis; glycosylphosphatidylinositol-anchor biosynthesis.</text>
</comment>
<dbReference type="GO" id="GO:0006506">
    <property type="term" value="P:GPI anchor biosynthetic process"/>
    <property type="evidence" value="ECO:0007669"/>
    <property type="project" value="UniProtKB-KW"/>
</dbReference>
<organism evidence="10 11">
    <name type="scientific">Periconia digitata</name>
    <dbReference type="NCBI Taxonomy" id="1303443"/>
    <lineage>
        <taxon>Eukaryota</taxon>
        <taxon>Fungi</taxon>
        <taxon>Dikarya</taxon>
        <taxon>Ascomycota</taxon>
        <taxon>Pezizomycotina</taxon>
        <taxon>Dothideomycetes</taxon>
        <taxon>Pleosporomycetidae</taxon>
        <taxon>Pleosporales</taxon>
        <taxon>Massarineae</taxon>
        <taxon>Periconiaceae</taxon>
        <taxon>Periconia</taxon>
    </lineage>
</organism>
<evidence type="ECO:0000256" key="1">
    <source>
        <dbReference type="ARBA" id="ARBA00004477"/>
    </source>
</evidence>
<keyword evidence="7 9" id="KW-0472">Membrane</keyword>
<feature type="region of interest" description="Disordered" evidence="8">
    <location>
        <begin position="84"/>
        <end position="116"/>
    </location>
</feature>
<feature type="transmembrane region" description="Helical" evidence="9">
    <location>
        <begin position="157"/>
        <end position="178"/>
    </location>
</feature>
<evidence type="ECO:0000313" key="10">
    <source>
        <dbReference type="EMBL" id="CAI6341348.1"/>
    </source>
</evidence>